<proteinExistence type="predicted"/>
<name>A0A2D0W9E5_9CAUD</name>
<dbReference type="RefSeq" id="YP_009793968.1">
    <property type="nucleotide sequence ID" value="NC_047877.1"/>
</dbReference>
<evidence type="ECO:0000313" key="2">
    <source>
        <dbReference type="Proteomes" id="UP000240180"/>
    </source>
</evidence>
<dbReference type="EMBL" id="KY000219">
    <property type="protein sequence ID" value="APL99253.1"/>
    <property type="molecule type" value="Genomic_DNA"/>
</dbReference>
<evidence type="ECO:0000313" key="1">
    <source>
        <dbReference type="EMBL" id="APL99253.1"/>
    </source>
</evidence>
<organism evidence="1 2">
    <name type="scientific">Bordetella phage CN2</name>
    <dbReference type="NCBI Taxonomy" id="1916124"/>
    <lineage>
        <taxon>Viruses</taxon>
        <taxon>Duplodnaviria</taxon>
        <taxon>Heunggongvirae</taxon>
        <taxon>Uroviricota</taxon>
        <taxon>Caudoviricetes</taxon>
        <taxon>Mesyanzhinovviridae</taxon>
        <taxon>Rabinowitzvirinae</taxon>
        <taxon>Vojvodinavirus</taxon>
        <taxon>Vojvodinavirus CN2</taxon>
        <taxon>Bordetella virus CN2</taxon>
    </lineage>
</organism>
<accession>A0A2D0W9E5</accession>
<dbReference type="GeneID" id="54984218"/>
<sequence length="38" mass="4019">MKALWFLIPSLAVGGFVAWAVWTAFKVLQAASGGILPT</sequence>
<protein>
    <submittedName>
        <fullName evidence="1">Uncharacterized protein</fullName>
    </submittedName>
</protein>
<keyword evidence="2" id="KW-1185">Reference proteome</keyword>
<reference evidence="1 2" key="1">
    <citation type="submission" date="2016-10" db="EMBL/GenBank/DDBJ databases">
        <title>Properties of three new Bordetella phage species from family Siphoviridae.</title>
        <authorList>
            <person name="Knezevic P."/>
            <person name="Petrovic Fabijan A."/>
            <person name="Doffkay Z."/>
            <person name="Rakhely G."/>
        </authorList>
    </citation>
    <scope>NUCLEOTIDE SEQUENCE [LARGE SCALE GENOMIC DNA]</scope>
</reference>
<dbReference type="KEGG" id="vg:54984218"/>
<dbReference type="Proteomes" id="UP000240180">
    <property type="component" value="Segment"/>
</dbReference>